<dbReference type="Proteomes" id="UP000325780">
    <property type="component" value="Unassembled WGS sequence"/>
</dbReference>
<evidence type="ECO:0000313" key="2">
    <source>
        <dbReference type="EMBL" id="KAE8147885.1"/>
    </source>
</evidence>
<accession>A0A5N6TNJ9</accession>
<organism evidence="2 3">
    <name type="scientific">Aspergillus avenaceus</name>
    <dbReference type="NCBI Taxonomy" id="36643"/>
    <lineage>
        <taxon>Eukaryota</taxon>
        <taxon>Fungi</taxon>
        <taxon>Dikarya</taxon>
        <taxon>Ascomycota</taxon>
        <taxon>Pezizomycotina</taxon>
        <taxon>Eurotiomycetes</taxon>
        <taxon>Eurotiomycetidae</taxon>
        <taxon>Eurotiales</taxon>
        <taxon>Aspergillaceae</taxon>
        <taxon>Aspergillus</taxon>
        <taxon>Aspergillus subgen. Circumdati</taxon>
    </lineage>
</organism>
<keyword evidence="1" id="KW-1133">Transmembrane helix</keyword>
<evidence type="ECO:0008006" key="4">
    <source>
        <dbReference type="Google" id="ProtNLM"/>
    </source>
</evidence>
<sequence length="142" mass="15875">MILLDPLFGENRVVVRMGVIVRTGVIVCVGIIVCVVVVMVVAWTGITVDGVQVNLFLSVDTRIWKRSRGPSIFPFDVRRTIEIDFFLYSCRCKSRLRNSVTPVRRREDTEGDGDAGVEVQIGCPSGVFSRMPSELLRNNSKD</sequence>
<name>A0A5N6TNJ9_ASPAV</name>
<dbReference type="AlphaFoldDB" id="A0A5N6TNJ9"/>
<feature type="transmembrane region" description="Helical" evidence="1">
    <location>
        <begin position="20"/>
        <end position="46"/>
    </location>
</feature>
<proteinExistence type="predicted"/>
<gene>
    <name evidence="2" type="ORF">BDV25DRAFT_26117</name>
</gene>
<keyword evidence="3" id="KW-1185">Reference proteome</keyword>
<dbReference type="EMBL" id="ML742186">
    <property type="protein sequence ID" value="KAE8147885.1"/>
    <property type="molecule type" value="Genomic_DNA"/>
</dbReference>
<reference evidence="2 3" key="1">
    <citation type="submission" date="2019-04" db="EMBL/GenBank/DDBJ databases">
        <title>Friends and foes A comparative genomics study of 23 Aspergillus species from section Flavi.</title>
        <authorList>
            <consortium name="DOE Joint Genome Institute"/>
            <person name="Kjaerbolling I."/>
            <person name="Vesth T."/>
            <person name="Frisvad J.C."/>
            <person name="Nybo J.L."/>
            <person name="Theobald S."/>
            <person name="Kildgaard S."/>
            <person name="Isbrandt T."/>
            <person name="Kuo A."/>
            <person name="Sato A."/>
            <person name="Lyhne E.K."/>
            <person name="Kogle M.E."/>
            <person name="Wiebenga A."/>
            <person name="Kun R.S."/>
            <person name="Lubbers R.J."/>
            <person name="Makela M.R."/>
            <person name="Barry K."/>
            <person name="Chovatia M."/>
            <person name="Clum A."/>
            <person name="Daum C."/>
            <person name="Haridas S."/>
            <person name="He G."/>
            <person name="LaButti K."/>
            <person name="Lipzen A."/>
            <person name="Mondo S."/>
            <person name="Riley R."/>
            <person name="Salamov A."/>
            <person name="Simmons B.A."/>
            <person name="Magnuson J.K."/>
            <person name="Henrissat B."/>
            <person name="Mortensen U.H."/>
            <person name="Larsen T.O."/>
            <person name="Devries R.P."/>
            <person name="Grigoriev I.V."/>
            <person name="Machida M."/>
            <person name="Baker S.E."/>
            <person name="Andersen M.R."/>
        </authorList>
    </citation>
    <scope>NUCLEOTIDE SEQUENCE [LARGE SCALE GENOMIC DNA]</scope>
    <source>
        <strain evidence="2 3">IBT 18842</strain>
    </source>
</reference>
<keyword evidence="1" id="KW-0812">Transmembrane</keyword>
<protein>
    <recommendedName>
        <fullName evidence="4">Transmembrane protein</fullName>
    </recommendedName>
</protein>
<evidence type="ECO:0000313" key="3">
    <source>
        <dbReference type="Proteomes" id="UP000325780"/>
    </source>
</evidence>
<dbReference type="OrthoDB" id="10618790at2759"/>
<keyword evidence="1" id="KW-0472">Membrane</keyword>
<evidence type="ECO:0000256" key="1">
    <source>
        <dbReference type="SAM" id="Phobius"/>
    </source>
</evidence>